<reference evidence="2" key="1">
    <citation type="submission" date="2020-09" db="EMBL/GenBank/DDBJ databases">
        <title>Comparative genome analyses of four rice-infecting Rhizoctonia solani isolates reveal extensive enrichment of homogalacturonan modification genes.</title>
        <authorList>
            <person name="Lee D.-Y."/>
            <person name="Jeon J."/>
            <person name="Kim K.-T."/>
            <person name="Cheong K."/>
            <person name="Song H."/>
            <person name="Choi G."/>
            <person name="Ko J."/>
            <person name="Opiyo S.O."/>
            <person name="Zuo S."/>
            <person name="Madhav S."/>
            <person name="Lee Y.-H."/>
            <person name="Wang G.-L."/>
        </authorList>
    </citation>
    <scope>NUCLEOTIDE SEQUENCE</scope>
    <source>
        <strain evidence="2">AG1-IA YN-7</strain>
    </source>
</reference>
<dbReference type="AlphaFoldDB" id="A0A8H7H1S9"/>
<feature type="region of interest" description="Disordered" evidence="1">
    <location>
        <begin position="310"/>
        <end position="334"/>
    </location>
</feature>
<accession>A0A8H7H1S9</accession>
<gene>
    <name evidence="2" type="ORF">RHS04_07712</name>
</gene>
<dbReference type="Proteomes" id="UP000650582">
    <property type="component" value="Unassembled WGS sequence"/>
</dbReference>
<protein>
    <submittedName>
        <fullName evidence="2">Uncharacterized protein</fullName>
    </submittedName>
</protein>
<name>A0A8H7H1S9_9AGAM</name>
<sequence>MTDIHTIPNEFGLVDWFGIHDCRGQNIHGSNKEYRYEFNVTRKFQHLLPPISSERNTLNIWMGDPSMSEKITEIDMAPYLSDPIIPDFGWHTVYKTRYAKRRCMISSPLIDSITGSDPTYSTTFFFPAYKLASPLIFSLCYAAVLGKQAFQVANSSGVFSTEVVATGLIWPPVFLESSEKLATSELKPGQAPKDRLCEITEDYRVTNSFDMFASIGGLLALLQGVHILLFGRPLFWGMFGAKAITPFGMMGNLATKSFKKRLQERYHLPRQGAQANPEQLQGGSRSRDRAGVDIDMTQFLLDFVIDMGPASVPDHKEEDKNRGSDSESDEGIVECKPLWRLGDIEGATEVTQFQWADSGKSEATGSQAAQ</sequence>
<feature type="compositionally biased region" description="Basic and acidic residues" evidence="1">
    <location>
        <begin position="313"/>
        <end position="325"/>
    </location>
</feature>
<evidence type="ECO:0000313" key="3">
    <source>
        <dbReference type="Proteomes" id="UP000650582"/>
    </source>
</evidence>
<evidence type="ECO:0000313" key="2">
    <source>
        <dbReference type="EMBL" id="KAF8673053.1"/>
    </source>
</evidence>
<evidence type="ECO:0000256" key="1">
    <source>
        <dbReference type="SAM" id="MobiDB-lite"/>
    </source>
</evidence>
<comment type="caution">
    <text evidence="2">The sequence shown here is derived from an EMBL/GenBank/DDBJ whole genome shotgun (WGS) entry which is preliminary data.</text>
</comment>
<dbReference type="EMBL" id="JACYCC010000167">
    <property type="protein sequence ID" value="KAF8673053.1"/>
    <property type="molecule type" value="Genomic_DNA"/>
</dbReference>
<feature type="compositionally biased region" description="Polar residues" evidence="1">
    <location>
        <begin position="273"/>
        <end position="284"/>
    </location>
</feature>
<organism evidence="2 3">
    <name type="scientific">Rhizoctonia solani</name>
    <dbReference type="NCBI Taxonomy" id="456999"/>
    <lineage>
        <taxon>Eukaryota</taxon>
        <taxon>Fungi</taxon>
        <taxon>Dikarya</taxon>
        <taxon>Basidiomycota</taxon>
        <taxon>Agaricomycotina</taxon>
        <taxon>Agaricomycetes</taxon>
        <taxon>Cantharellales</taxon>
        <taxon>Ceratobasidiaceae</taxon>
        <taxon>Rhizoctonia</taxon>
    </lineage>
</organism>
<feature type="region of interest" description="Disordered" evidence="1">
    <location>
        <begin position="269"/>
        <end position="288"/>
    </location>
</feature>
<proteinExistence type="predicted"/>